<dbReference type="GO" id="GO:0003676">
    <property type="term" value="F:nucleic acid binding"/>
    <property type="evidence" value="ECO:0007669"/>
    <property type="project" value="InterPro"/>
</dbReference>
<feature type="domain" description="SWIM-type" evidence="3">
    <location>
        <begin position="518"/>
        <end position="552"/>
    </location>
</feature>
<accession>A0A915Z592</accession>
<dbReference type="VEuPathDB" id="FungiDB:RhiirFUN_014096"/>
<dbReference type="VEuPathDB" id="FungiDB:RhiirFUN_019364"/>
<keyword evidence="1" id="KW-0862">Zinc</keyword>
<dbReference type="Proteomes" id="UP000684084">
    <property type="component" value="Unassembled WGS sequence"/>
</dbReference>
<evidence type="ECO:0000313" key="4">
    <source>
        <dbReference type="EMBL" id="CAB5361318.1"/>
    </source>
</evidence>
<feature type="domain" description="CCHC-type" evidence="2">
    <location>
        <begin position="729"/>
        <end position="745"/>
    </location>
</feature>
<evidence type="ECO:0000313" key="5">
    <source>
        <dbReference type="Proteomes" id="UP000684084"/>
    </source>
</evidence>
<dbReference type="PROSITE" id="PS50158">
    <property type="entry name" value="ZF_CCHC"/>
    <property type="match status" value="1"/>
</dbReference>
<keyword evidence="1" id="KW-0863">Zinc-finger</keyword>
<evidence type="ECO:0000259" key="2">
    <source>
        <dbReference type="PROSITE" id="PS50158"/>
    </source>
</evidence>
<gene>
    <name evidence="4" type="ORF">CHRIB12_LOCUS8618</name>
</gene>
<dbReference type="AlphaFoldDB" id="A0A915Z592"/>
<dbReference type="PANTHER" id="PTHR47718">
    <property type="entry name" value="OS01G0519700 PROTEIN"/>
    <property type="match status" value="1"/>
</dbReference>
<protein>
    <recommendedName>
        <fullName evidence="6">Protein far1-related sequence 5-like</fullName>
    </recommendedName>
</protein>
<dbReference type="InterPro" id="IPR007527">
    <property type="entry name" value="Znf_SWIM"/>
</dbReference>
<keyword evidence="1" id="KW-0479">Metal-binding</keyword>
<organism evidence="4 5">
    <name type="scientific">Rhizophagus irregularis</name>
    <dbReference type="NCBI Taxonomy" id="588596"/>
    <lineage>
        <taxon>Eukaryota</taxon>
        <taxon>Fungi</taxon>
        <taxon>Fungi incertae sedis</taxon>
        <taxon>Mucoromycota</taxon>
        <taxon>Glomeromycotina</taxon>
        <taxon>Glomeromycetes</taxon>
        <taxon>Glomerales</taxon>
        <taxon>Glomeraceae</taxon>
        <taxon>Rhizophagus</taxon>
    </lineage>
</organism>
<reference evidence="4" key="1">
    <citation type="submission" date="2020-05" db="EMBL/GenBank/DDBJ databases">
        <authorList>
            <person name="Rincon C."/>
            <person name="Sanders R I."/>
            <person name="Robbins C."/>
            <person name="Chaturvedi A."/>
        </authorList>
    </citation>
    <scope>NUCLEOTIDE SEQUENCE</scope>
    <source>
        <strain evidence="4">CHB12</strain>
    </source>
</reference>
<evidence type="ECO:0008006" key="6">
    <source>
        <dbReference type="Google" id="ProtNLM"/>
    </source>
</evidence>
<proteinExistence type="predicted"/>
<evidence type="ECO:0000256" key="1">
    <source>
        <dbReference type="PROSITE-ProRule" id="PRU00047"/>
    </source>
</evidence>
<evidence type="ECO:0000259" key="3">
    <source>
        <dbReference type="PROSITE" id="PS50966"/>
    </source>
</evidence>
<sequence length="749" mass="86689">MELDWESFINFPKDIEDVFTPPPNFFIESGVNCDIEDTIISPNDNIFIELEVEPINPVIDNTNTFNYSNNNSNFPIYQYNLHIGDMFDDWMSVDKFMYNYCLERGFGYQIYRNDKDINDHSIIRRKSFRCSLNGNYEGQKIINQNVHRLCNSNKTNCEWHCNFKLPKTEQRIRCTTLIDSHNHELNSAQIAHLNARYRQFNDDMMQDLAFFTDCKVAPILHGNNKDENLDSGLLLNVLFEKMTEDSNWKVFIRHSGNERRLSEPGLINAASHVFPTTPHFYCLFHIWQNIIKHLKNKLGEAFPSFSKAFYLCRNTLSVELFEQHWKVMMSTFPESCSYMTKVLYSNRSSWAKSYSPFQFNAGIQSTQSVESFNGIIKKAVNSTSSLCDVEKAINKRHDDESQYCKLVDLKAQQTTVGLPHLASQFFSNIDAILNHFLTPLVLSWQRFQISQSLTYEGQLVLSFDNVLESDTVDNYFIEDVVDEPQIILQSFLNGIDSINIIETWRIRRVGGLSKRENLVILLDDGSHLCTCMESVTKGIICRHFWHVMLYSGIAKFHISIIPNRWYKDSILTNLEGNVENSPILTAIESNDNSLSSSSYQINFTLQNMRQFQGLDDNKSIHQQNTSQRNRFGIAFSIAKTAVNIALETNSDCELIWLLKEFIASKRERSIEVGDDDNLEELMITDPNVTKIRGAPSKRRLKSVLELSKRRIPMREVTEINDNQTTRVQRKCLLCGQSGHYQKKCPIGRR</sequence>
<dbReference type="PROSITE" id="PS50966">
    <property type="entry name" value="ZF_SWIM"/>
    <property type="match status" value="1"/>
</dbReference>
<dbReference type="PANTHER" id="PTHR47718:SF7">
    <property type="entry name" value="PROTEIN FAR1-RELATED SEQUENCE"/>
    <property type="match status" value="1"/>
</dbReference>
<dbReference type="GO" id="GO:0008270">
    <property type="term" value="F:zinc ion binding"/>
    <property type="evidence" value="ECO:0007669"/>
    <property type="project" value="UniProtKB-KW"/>
</dbReference>
<dbReference type="InterPro" id="IPR001878">
    <property type="entry name" value="Znf_CCHC"/>
</dbReference>
<name>A0A915Z592_9GLOM</name>
<dbReference type="OrthoDB" id="2396041at2759"/>
<dbReference type="EMBL" id="CAGKOT010000016">
    <property type="protein sequence ID" value="CAB5361318.1"/>
    <property type="molecule type" value="Genomic_DNA"/>
</dbReference>
<comment type="caution">
    <text evidence="4">The sequence shown here is derived from an EMBL/GenBank/DDBJ whole genome shotgun (WGS) entry which is preliminary data.</text>
</comment>